<dbReference type="GO" id="GO:0005886">
    <property type="term" value="C:plasma membrane"/>
    <property type="evidence" value="ECO:0007669"/>
    <property type="project" value="UniProtKB-SubCell"/>
</dbReference>
<dbReference type="GO" id="GO:0015421">
    <property type="term" value="F:ABC-type oligopeptide transporter activity"/>
    <property type="evidence" value="ECO:0007669"/>
    <property type="project" value="TreeGrafter"/>
</dbReference>
<keyword evidence="6 7" id="KW-0472">Membrane</keyword>
<name>A0A7X0VQ74_9CLOT</name>
<dbReference type="InterPro" id="IPR039421">
    <property type="entry name" value="Type_1_exporter"/>
</dbReference>
<evidence type="ECO:0000259" key="8">
    <source>
        <dbReference type="PROSITE" id="PS50893"/>
    </source>
</evidence>
<evidence type="ECO:0000313" key="11">
    <source>
        <dbReference type="Proteomes" id="UP000585258"/>
    </source>
</evidence>
<dbReference type="PROSITE" id="PS50893">
    <property type="entry name" value="ABC_TRANSPORTER_2"/>
    <property type="match status" value="1"/>
</dbReference>
<gene>
    <name evidence="10" type="ORF">H7E68_04835</name>
</gene>
<dbReference type="InterPro" id="IPR003593">
    <property type="entry name" value="AAA+_ATPase"/>
</dbReference>
<evidence type="ECO:0000256" key="2">
    <source>
        <dbReference type="ARBA" id="ARBA00022692"/>
    </source>
</evidence>
<dbReference type="Proteomes" id="UP000585258">
    <property type="component" value="Unassembled WGS sequence"/>
</dbReference>
<dbReference type="Gene3D" id="1.20.1560.10">
    <property type="entry name" value="ABC transporter type 1, transmembrane domain"/>
    <property type="match status" value="1"/>
</dbReference>
<dbReference type="PANTHER" id="PTHR43394">
    <property type="entry name" value="ATP-DEPENDENT PERMEASE MDL1, MITOCHONDRIAL"/>
    <property type="match status" value="1"/>
</dbReference>
<evidence type="ECO:0000256" key="7">
    <source>
        <dbReference type="SAM" id="Phobius"/>
    </source>
</evidence>
<keyword evidence="4 10" id="KW-0067">ATP-binding</keyword>
<dbReference type="SUPFAM" id="SSF90123">
    <property type="entry name" value="ABC transporter transmembrane region"/>
    <property type="match status" value="1"/>
</dbReference>
<dbReference type="EMBL" id="JACKWY010000002">
    <property type="protein sequence ID" value="MBB6714062.1"/>
    <property type="molecule type" value="Genomic_DNA"/>
</dbReference>
<feature type="domain" description="ABC transmembrane type-1" evidence="9">
    <location>
        <begin position="10"/>
        <end position="294"/>
    </location>
</feature>
<feature type="transmembrane region" description="Helical" evidence="7">
    <location>
        <begin position="153"/>
        <end position="173"/>
    </location>
</feature>
<feature type="domain" description="ABC transporter" evidence="8">
    <location>
        <begin position="325"/>
        <end position="559"/>
    </location>
</feature>
<keyword evidence="3" id="KW-0547">Nucleotide-binding</keyword>
<dbReference type="GO" id="GO:0016887">
    <property type="term" value="F:ATP hydrolysis activity"/>
    <property type="evidence" value="ECO:0007669"/>
    <property type="project" value="InterPro"/>
</dbReference>
<evidence type="ECO:0000313" key="10">
    <source>
        <dbReference type="EMBL" id="MBB6714062.1"/>
    </source>
</evidence>
<dbReference type="AlphaFoldDB" id="A0A7X0VQ74"/>
<dbReference type="SUPFAM" id="SSF52540">
    <property type="entry name" value="P-loop containing nucleoside triphosphate hydrolases"/>
    <property type="match status" value="1"/>
</dbReference>
<evidence type="ECO:0000256" key="6">
    <source>
        <dbReference type="ARBA" id="ARBA00023136"/>
    </source>
</evidence>
<evidence type="ECO:0000256" key="3">
    <source>
        <dbReference type="ARBA" id="ARBA00022741"/>
    </source>
</evidence>
<comment type="caution">
    <text evidence="10">The sequence shown here is derived from an EMBL/GenBank/DDBJ whole genome shotgun (WGS) entry which is preliminary data.</text>
</comment>
<keyword evidence="5 7" id="KW-1133">Transmembrane helix</keyword>
<keyword evidence="2 7" id="KW-0812">Transmembrane</keyword>
<dbReference type="InterPro" id="IPR027417">
    <property type="entry name" value="P-loop_NTPase"/>
</dbReference>
<dbReference type="InterPro" id="IPR017871">
    <property type="entry name" value="ABC_transporter-like_CS"/>
</dbReference>
<feature type="transmembrane region" description="Helical" evidence="7">
    <location>
        <begin position="266"/>
        <end position="286"/>
    </location>
</feature>
<dbReference type="Pfam" id="PF00664">
    <property type="entry name" value="ABC_membrane"/>
    <property type="match status" value="1"/>
</dbReference>
<dbReference type="RefSeq" id="WP_185163747.1">
    <property type="nucleotide sequence ID" value="NZ_JACKWY010000002.1"/>
</dbReference>
<evidence type="ECO:0000256" key="5">
    <source>
        <dbReference type="ARBA" id="ARBA00022989"/>
    </source>
</evidence>
<accession>A0A7X0VQ74</accession>
<dbReference type="InterPro" id="IPR011527">
    <property type="entry name" value="ABC1_TM_dom"/>
</dbReference>
<proteinExistence type="predicted"/>
<evidence type="ECO:0000259" key="9">
    <source>
        <dbReference type="PROSITE" id="PS50929"/>
    </source>
</evidence>
<reference evidence="10 11" key="1">
    <citation type="submission" date="2020-08" db="EMBL/GenBank/DDBJ databases">
        <title>Clostridia isolated from Swiss meat.</title>
        <authorList>
            <person name="Wambui J."/>
            <person name="Stevens M.J.A."/>
            <person name="Stephan R."/>
        </authorList>
    </citation>
    <scope>NUCLEOTIDE SEQUENCE [LARGE SCALE GENOMIC DNA]</scope>
    <source>
        <strain evidence="10 11">CM001</strain>
    </source>
</reference>
<dbReference type="PROSITE" id="PS00211">
    <property type="entry name" value="ABC_TRANSPORTER_1"/>
    <property type="match status" value="1"/>
</dbReference>
<protein>
    <submittedName>
        <fullName evidence="10">ABC transporter ATP-binding protein</fullName>
    </submittedName>
</protein>
<feature type="transmembrane region" description="Helical" evidence="7">
    <location>
        <begin position="237"/>
        <end position="259"/>
    </location>
</feature>
<dbReference type="CDD" id="cd07346">
    <property type="entry name" value="ABC_6TM_exporters"/>
    <property type="match status" value="1"/>
</dbReference>
<dbReference type="InterPro" id="IPR003439">
    <property type="entry name" value="ABC_transporter-like_ATP-bd"/>
</dbReference>
<feature type="transmembrane region" description="Helical" evidence="7">
    <location>
        <begin position="50"/>
        <end position="69"/>
    </location>
</feature>
<dbReference type="InterPro" id="IPR036640">
    <property type="entry name" value="ABC1_TM_sf"/>
</dbReference>
<organism evidence="10 11">
    <name type="scientific">Clostridium gasigenes</name>
    <dbReference type="NCBI Taxonomy" id="94869"/>
    <lineage>
        <taxon>Bacteria</taxon>
        <taxon>Bacillati</taxon>
        <taxon>Bacillota</taxon>
        <taxon>Clostridia</taxon>
        <taxon>Eubacteriales</taxon>
        <taxon>Clostridiaceae</taxon>
        <taxon>Clostridium</taxon>
    </lineage>
</organism>
<dbReference type="SMART" id="SM00382">
    <property type="entry name" value="AAA"/>
    <property type="match status" value="1"/>
</dbReference>
<evidence type="ECO:0000256" key="1">
    <source>
        <dbReference type="ARBA" id="ARBA00004651"/>
    </source>
</evidence>
<evidence type="ECO:0000256" key="4">
    <source>
        <dbReference type="ARBA" id="ARBA00022840"/>
    </source>
</evidence>
<sequence length="561" mass="63433">MKECIKKNKLLIFITVIFSTLSSASMVFVAKIYELFFDVAKSGDIQKFKIIAIYSSIYVLVISTLFYIYKIASKKLIRNVITMLRGKIFAGILARNFKDFTSLNTADYISYLTNDIKLVEDNYIRALLSIWQNIGMFIGTVLMLLYYSPLITIVIFVSSIIMFVIPAILGKVLGKKQNILSKELAKFTSKIKDVFLGFDVIQSFNLVGYMNNVFNKQNKSLSSKKYDTDKLMVMNDVISQTLGIAVQIISSFLCVYLVITGELTIGMLAAILQLCVNFVNPLMGIMNNIPLVNSMKPILRKLDYLSNYTNNSLSGTKKPRFEDKLTISNLEFSYDSKNPIIQDININIFKNKKYAVIGQSGCGKSTLIKLLLGYYSDFAGEIKYDNESLRDIDITTLNEMTSIIHQNVYMFDETIRDNICLYKDYSDEELNNALYYSGVDKFIESNSNGLESLVGENGANLSGGQKQRIAIARGIIKKTPLLVLDEGTSAVDMQTAYDIESSLLKINDLTLITITHKMSQELLSLYDKIIFMGNGQIVEIGNFEDLINKKEKFYNFYTIEA</sequence>
<dbReference type="Gene3D" id="3.40.50.300">
    <property type="entry name" value="P-loop containing nucleotide triphosphate hydrolases"/>
    <property type="match status" value="1"/>
</dbReference>
<dbReference type="GO" id="GO:0005524">
    <property type="term" value="F:ATP binding"/>
    <property type="evidence" value="ECO:0007669"/>
    <property type="project" value="UniProtKB-KW"/>
</dbReference>
<feature type="transmembrane region" description="Helical" evidence="7">
    <location>
        <begin position="194"/>
        <end position="214"/>
    </location>
</feature>
<dbReference type="PANTHER" id="PTHR43394:SF1">
    <property type="entry name" value="ATP-BINDING CASSETTE SUB-FAMILY B MEMBER 10, MITOCHONDRIAL"/>
    <property type="match status" value="1"/>
</dbReference>
<dbReference type="PROSITE" id="PS50929">
    <property type="entry name" value="ABC_TM1F"/>
    <property type="match status" value="1"/>
</dbReference>
<dbReference type="Pfam" id="PF00005">
    <property type="entry name" value="ABC_tran"/>
    <property type="match status" value="1"/>
</dbReference>
<feature type="transmembrane region" description="Helical" evidence="7">
    <location>
        <begin position="126"/>
        <end position="147"/>
    </location>
</feature>
<comment type="subcellular location">
    <subcellularLocation>
        <location evidence="1">Cell membrane</location>
        <topology evidence="1">Multi-pass membrane protein</topology>
    </subcellularLocation>
</comment>